<comment type="pathway">
    <text evidence="1">Amino-acid biosynthesis; L-isoleucine biosynthesis; L-isoleucine from 2-oxobutanoate: step 1/4.</text>
</comment>
<dbReference type="InterPro" id="IPR045229">
    <property type="entry name" value="TPP_enz"/>
</dbReference>
<accession>A0ABX8RIN5</accession>
<evidence type="ECO:0000259" key="11">
    <source>
        <dbReference type="Pfam" id="PF02776"/>
    </source>
</evidence>
<sequence>MNGAEAIIETLLDSDVRVCFGNPGTSEMHFIAALDRYPQLRGILCLFEGVATGAADGYGRMTRRPAATLLHLGPGLGNGLANLHNARRAGTPVLNIVGDHSRDHKPLDSPLDSDIDAIAGSVSAWLYRPANSADLGRDIATAIAATRGFEDSVGNRTGTSGSIATVVVPADLSWSRGGVAAPALLITAAREAVVASDAAEKVLCSGERTALLLDGDALTTEGLDAADRIAQATGALLFCPTWPAALRRGAGIPTVTPLAYRSEDVRAQMAGVRHLILAGARRPVASFGYPGQSGDLVPAGIDVHVLADEFIPVLDGLTAIADRIAPDLTPRPAPAALTALPKGVLTQANWAWVIGGLLPQDAIVCDESITAGMQTLAEATAGAPAHDVLGLVGLAVGQGLPLSVGAAVACPDRPVVCLEADGSAMYTISALWTQARENLDITTVVLNNKSYAILRSELDRVGAQRNGGAATRMLDLSQPDLDFVALSHGMGVPATRATTAEQLADQFAAAIRNPGPHLIEAVLT</sequence>
<dbReference type="EC" id="2.2.1.6" evidence="4"/>
<dbReference type="Proteomes" id="UP000694257">
    <property type="component" value="Chromosome"/>
</dbReference>
<protein>
    <recommendedName>
        <fullName evidence="4">acetolactate synthase</fullName>
        <ecNumber evidence="4">2.2.1.6</ecNumber>
    </recommendedName>
</protein>
<comment type="catalytic activity">
    <reaction evidence="9">
        <text>2 pyruvate + H(+) = (2S)-2-acetolactate + CO2</text>
        <dbReference type="Rhea" id="RHEA:25249"/>
        <dbReference type="ChEBI" id="CHEBI:15361"/>
        <dbReference type="ChEBI" id="CHEBI:15378"/>
        <dbReference type="ChEBI" id="CHEBI:16526"/>
        <dbReference type="ChEBI" id="CHEBI:58476"/>
        <dbReference type="EC" id="2.2.1.6"/>
    </reaction>
</comment>
<evidence type="ECO:0000256" key="8">
    <source>
        <dbReference type="ARBA" id="ARBA00023304"/>
    </source>
</evidence>
<organism evidence="12 13">
    <name type="scientific">Nocardia iowensis</name>
    <dbReference type="NCBI Taxonomy" id="204891"/>
    <lineage>
        <taxon>Bacteria</taxon>
        <taxon>Bacillati</taxon>
        <taxon>Actinomycetota</taxon>
        <taxon>Actinomycetes</taxon>
        <taxon>Mycobacteriales</taxon>
        <taxon>Nocardiaceae</taxon>
        <taxon>Nocardia</taxon>
    </lineage>
</organism>
<dbReference type="RefSeq" id="WP_218469610.1">
    <property type="nucleotide sequence ID" value="NZ_BAABJN010000011.1"/>
</dbReference>
<evidence type="ECO:0000256" key="4">
    <source>
        <dbReference type="ARBA" id="ARBA00013145"/>
    </source>
</evidence>
<evidence type="ECO:0000256" key="1">
    <source>
        <dbReference type="ARBA" id="ARBA00004974"/>
    </source>
</evidence>
<dbReference type="NCBIfam" id="NF005760">
    <property type="entry name" value="PRK07586.1"/>
    <property type="match status" value="1"/>
</dbReference>
<gene>
    <name evidence="12" type="ORF">KV110_24405</name>
</gene>
<keyword evidence="7" id="KW-0786">Thiamine pyrophosphate</keyword>
<dbReference type="EMBL" id="CP078145">
    <property type="protein sequence ID" value="QXN88727.1"/>
    <property type="molecule type" value="Genomic_DNA"/>
</dbReference>
<dbReference type="InterPro" id="IPR012001">
    <property type="entry name" value="Thiamin_PyroP_enz_TPP-bd_dom"/>
</dbReference>
<evidence type="ECO:0000313" key="13">
    <source>
        <dbReference type="Proteomes" id="UP000694257"/>
    </source>
</evidence>
<comment type="pathway">
    <text evidence="2">Amino-acid biosynthesis; L-valine biosynthesis; L-valine from pyruvate: step 1/4.</text>
</comment>
<dbReference type="Pfam" id="PF02775">
    <property type="entry name" value="TPP_enzyme_C"/>
    <property type="match status" value="1"/>
</dbReference>
<name>A0ABX8RIN5_NOCIO</name>
<dbReference type="CDD" id="cd02002">
    <property type="entry name" value="TPP_BFDC"/>
    <property type="match status" value="1"/>
</dbReference>
<evidence type="ECO:0000313" key="12">
    <source>
        <dbReference type="EMBL" id="QXN88727.1"/>
    </source>
</evidence>
<keyword evidence="8" id="KW-0100">Branched-chain amino acid biosynthesis</keyword>
<evidence type="ECO:0000256" key="6">
    <source>
        <dbReference type="ARBA" id="ARBA00022827"/>
    </source>
</evidence>
<evidence type="ECO:0000259" key="10">
    <source>
        <dbReference type="Pfam" id="PF02775"/>
    </source>
</evidence>
<dbReference type="InterPro" id="IPR011766">
    <property type="entry name" value="TPP_enzyme_TPP-bd"/>
</dbReference>
<feature type="domain" description="Thiamine pyrophosphate enzyme N-terminal TPP-binding" evidence="11">
    <location>
        <begin position="1"/>
        <end position="106"/>
    </location>
</feature>
<evidence type="ECO:0000256" key="3">
    <source>
        <dbReference type="ARBA" id="ARBA00007812"/>
    </source>
</evidence>
<evidence type="ECO:0000256" key="2">
    <source>
        <dbReference type="ARBA" id="ARBA00005025"/>
    </source>
</evidence>
<dbReference type="CDD" id="cd07035">
    <property type="entry name" value="TPP_PYR_POX_like"/>
    <property type="match status" value="1"/>
</dbReference>
<dbReference type="PANTHER" id="PTHR18968:SF86">
    <property type="entry name" value="ACETOLACTATE SYNTHASE LARGE SUBUNIT ILVX-RELATED"/>
    <property type="match status" value="1"/>
</dbReference>
<dbReference type="PANTHER" id="PTHR18968">
    <property type="entry name" value="THIAMINE PYROPHOSPHATE ENZYMES"/>
    <property type="match status" value="1"/>
</dbReference>
<evidence type="ECO:0000256" key="9">
    <source>
        <dbReference type="ARBA" id="ARBA00048670"/>
    </source>
</evidence>
<keyword evidence="6" id="KW-0274">FAD</keyword>
<feature type="domain" description="Thiamine pyrophosphate enzyme TPP-binding" evidence="10">
    <location>
        <begin position="395"/>
        <end position="520"/>
    </location>
</feature>
<keyword evidence="5" id="KW-0285">Flavoprotein</keyword>
<evidence type="ECO:0000256" key="5">
    <source>
        <dbReference type="ARBA" id="ARBA00022630"/>
    </source>
</evidence>
<evidence type="ECO:0000256" key="7">
    <source>
        <dbReference type="ARBA" id="ARBA00023052"/>
    </source>
</evidence>
<proteinExistence type="inferred from homology"/>
<keyword evidence="8" id="KW-0028">Amino-acid biosynthesis</keyword>
<reference evidence="12 13" key="1">
    <citation type="submission" date="2021-07" db="EMBL/GenBank/DDBJ databases">
        <title>Whole Genome Sequence of Nocardia Iowensis.</title>
        <authorList>
            <person name="Lamm A."/>
            <person name="Collins-Fairclough A.M."/>
            <person name="Bunk B."/>
            <person name="Sproer C."/>
        </authorList>
    </citation>
    <scope>NUCLEOTIDE SEQUENCE [LARGE SCALE GENOMIC DNA]</scope>
    <source>
        <strain evidence="12 13">NRRL 5646</strain>
    </source>
</reference>
<comment type="similarity">
    <text evidence="3">Belongs to the TPP enzyme family.</text>
</comment>
<dbReference type="Pfam" id="PF02776">
    <property type="entry name" value="TPP_enzyme_N"/>
    <property type="match status" value="1"/>
</dbReference>
<keyword evidence="13" id="KW-1185">Reference proteome</keyword>